<dbReference type="GO" id="GO:0004222">
    <property type="term" value="F:metalloendopeptidase activity"/>
    <property type="evidence" value="ECO:0007669"/>
    <property type="project" value="InterPro"/>
</dbReference>
<evidence type="ECO:0000313" key="9">
    <source>
        <dbReference type="EMBL" id="SMD22057.1"/>
    </source>
</evidence>
<dbReference type="InterPro" id="IPR052173">
    <property type="entry name" value="Beta-lactam_resp_regulator"/>
</dbReference>
<dbReference type="EMBL" id="FWXV01000007">
    <property type="protein sequence ID" value="SMD22057.1"/>
    <property type="molecule type" value="Genomic_DNA"/>
</dbReference>
<dbReference type="InterPro" id="IPR001915">
    <property type="entry name" value="Peptidase_M48"/>
</dbReference>
<keyword evidence="4 6" id="KW-0862">Zinc</keyword>
<protein>
    <submittedName>
        <fullName evidence="9">Peptidase family M48</fullName>
    </submittedName>
</protein>
<feature type="transmembrane region" description="Helical" evidence="7">
    <location>
        <begin position="6"/>
        <end position="22"/>
    </location>
</feature>
<keyword evidence="10" id="KW-1185">Reference proteome</keyword>
<dbReference type="GO" id="GO:0046872">
    <property type="term" value="F:metal ion binding"/>
    <property type="evidence" value="ECO:0007669"/>
    <property type="project" value="UniProtKB-KW"/>
</dbReference>
<evidence type="ECO:0000313" key="10">
    <source>
        <dbReference type="Proteomes" id="UP000192674"/>
    </source>
</evidence>
<dbReference type="AlphaFoldDB" id="A0A1W2FJF0"/>
<organism evidence="9 10">
    <name type="scientific">Kibdelosporangium aridum</name>
    <dbReference type="NCBI Taxonomy" id="2030"/>
    <lineage>
        <taxon>Bacteria</taxon>
        <taxon>Bacillati</taxon>
        <taxon>Actinomycetota</taxon>
        <taxon>Actinomycetes</taxon>
        <taxon>Pseudonocardiales</taxon>
        <taxon>Pseudonocardiaceae</taxon>
        <taxon>Kibdelosporangium</taxon>
    </lineage>
</organism>
<evidence type="ECO:0000256" key="6">
    <source>
        <dbReference type="RuleBase" id="RU003983"/>
    </source>
</evidence>
<evidence type="ECO:0000256" key="5">
    <source>
        <dbReference type="ARBA" id="ARBA00023049"/>
    </source>
</evidence>
<evidence type="ECO:0000259" key="8">
    <source>
        <dbReference type="Pfam" id="PF01435"/>
    </source>
</evidence>
<keyword evidence="5 6" id="KW-0482">Metalloprotease</keyword>
<feature type="domain" description="Peptidase M48" evidence="8">
    <location>
        <begin position="136"/>
        <end position="198"/>
    </location>
</feature>
<sequence length="305" mass="32104">MTVAAALLACAVLVGWLVPARLRRVDLRRRDPWVLIVAWLLSTVGFSAATVTAVVLLLVPSHGNDFVSFLHHCRDIVHGAPPQAEAFGGAVAGGLVLALAVRLAVIVVRGARRRARRRTEHLSVLRLAARGEQGGTLWLEHDQPLAFSLSGGVVVATEGLYRHLPAESVAAVLSHERAHVRGRHHLIVAIAEAVRKALPFVPLFRDAATALRDLVELAADDAAVRVHGVAAVRSALICVSGQAPGIALAMARQAVDVRLARLDCGAPHVRPVRRALTCVLTGLTATAGPLAGAAVLLLTVGLLTC</sequence>
<evidence type="ECO:0000256" key="1">
    <source>
        <dbReference type="ARBA" id="ARBA00022670"/>
    </source>
</evidence>
<keyword evidence="7" id="KW-0812">Transmembrane</keyword>
<keyword evidence="7" id="KW-0472">Membrane</keyword>
<name>A0A1W2FJF0_KIBAR</name>
<feature type="transmembrane region" description="Helical" evidence="7">
    <location>
        <begin position="34"/>
        <end position="59"/>
    </location>
</feature>
<dbReference type="GO" id="GO:0006508">
    <property type="term" value="P:proteolysis"/>
    <property type="evidence" value="ECO:0007669"/>
    <property type="project" value="UniProtKB-KW"/>
</dbReference>
<dbReference type="Pfam" id="PF01435">
    <property type="entry name" value="Peptidase_M48"/>
    <property type="match status" value="1"/>
</dbReference>
<evidence type="ECO:0000256" key="4">
    <source>
        <dbReference type="ARBA" id="ARBA00022833"/>
    </source>
</evidence>
<keyword evidence="3 6" id="KW-0378">Hydrolase</keyword>
<dbReference type="Gene3D" id="3.30.2010.10">
    <property type="entry name" value="Metalloproteases ('zincins'), catalytic domain"/>
    <property type="match status" value="1"/>
</dbReference>
<dbReference type="Proteomes" id="UP000192674">
    <property type="component" value="Unassembled WGS sequence"/>
</dbReference>
<dbReference type="RefSeq" id="WP_084431117.1">
    <property type="nucleotide sequence ID" value="NZ_FWXV01000007.1"/>
</dbReference>
<accession>A0A1W2FJF0</accession>
<dbReference type="PANTHER" id="PTHR34978:SF3">
    <property type="entry name" value="SLR0241 PROTEIN"/>
    <property type="match status" value="1"/>
</dbReference>
<dbReference type="PANTHER" id="PTHR34978">
    <property type="entry name" value="POSSIBLE SENSOR-TRANSDUCER PROTEIN BLAR"/>
    <property type="match status" value="1"/>
</dbReference>
<comment type="cofactor">
    <cofactor evidence="6">
        <name>Zn(2+)</name>
        <dbReference type="ChEBI" id="CHEBI:29105"/>
    </cofactor>
    <text evidence="6">Binds 1 zinc ion per subunit.</text>
</comment>
<keyword evidence="1 6" id="KW-0645">Protease</keyword>
<evidence type="ECO:0000256" key="2">
    <source>
        <dbReference type="ARBA" id="ARBA00022723"/>
    </source>
</evidence>
<proteinExistence type="inferred from homology"/>
<keyword evidence="2" id="KW-0479">Metal-binding</keyword>
<gene>
    <name evidence="9" type="ORF">SAMN05661093_07289</name>
</gene>
<evidence type="ECO:0000256" key="3">
    <source>
        <dbReference type="ARBA" id="ARBA00022801"/>
    </source>
</evidence>
<feature type="transmembrane region" description="Helical" evidence="7">
    <location>
        <begin position="278"/>
        <end position="303"/>
    </location>
</feature>
<dbReference type="OrthoDB" id="9785340at2"/>
<reference evidence="9 10" key="1">
    <citation type="submission" date="2017-04" db="EMBL/GenBank/DDBJ databases">
        <authorList>
            <person name="Afonso C.L."/>
            <person name="Miller P.J."/>
            <person name="Scott M.A."/>
            <person name="Spackman E."/>
            <person name="Goraichik I."/>
            <person name="Dimitrov K.M."/>
            <person name="Suarez D.L."/>
            <person name="Swayne D.E."/>
        </authorList>
    </citation>
    <scope>NUCLEOTIDE SEQUENCE [LARGE SCALE GENOMIC DNA]</scope>
    <source>
        <strain evidence="9 10">DSM 43828</strain>
    </source>
</reference>
<comment type="similarity">
    <text evidence="6">Belongs to the peptidase M48 family.</text>
</comment>
<evidence type="ECO:0000256" key="7">
    <source>
        <dbReference type="SAM" id="Phobius"/>
    </source>
</evidence>
<feature type="transmembrane region" description="Helical" evidence="7">
    <location>
        <begin position="86"/>
        <end position="108"/>
    </location>
</feature>
<dbReference type="CDD" id="cd07326">
    <property type="entry name" value="M56_BlaR1_MecR1_like"/>
    <property type="match status" value="1"/>
</dbReference>
<keyword evidence="7" id="KW-1133">Transmembrane helix</keyword>